<comment type="caution">
    <text evidence="3">The sequence shown here is derived from an EMBL/GenBank/DDBJ whole genome shotgun (WGS) entry which is preliminary data.</text>
</comment>
<name>V6K6D6_STRRC</name>
<dbReference type="Proteomes" id="UP000017984">
    <property type="component" value="Chromosome"/>
</dbReference>
<proteinExistence type="predicted"/>
<dbReference type="PATRIC" id="fig|1352936.5.peg.5459"/>
<evidence type="ECO:0000256" key="1">
    <source>
        <dbReference type="SAM" id="Coils"/>
    </source>
</evidence>
<dbReference type="InterPro" id="IPR027417">
    <property type="entry name" value="P-loop_NTPase"/>
</dbReference>
<dbReference type="SUPFAM" id="SSF52540">
    <property type="entry name" value="P-loop containing nucleoside triphosphate hydrolases"/>
    <property type="match status" value="1"/>
</dbReference>
<dbReference type="HOGENOM" id="CLU_412628_0_0_11"/>
<gene>
    <name evidence="3" type="ORF">M878_26135</name>
</gene>
<dbReference type="STRING" id="1352936.M878_26135"/>
<sequence>MKYRKLESDQSHGAFEVRLMLGSERVTIIMNFDFETSRVRYKTTRGEGQVDGFEPPYEFRRFMSETFVEAFVFDGELAERLLDEKHLRAEELVEDLFQVGTLKKLEDKVTEYWEKLTKKSATEEIALTRRQNKLEKLKERLAKCESEKERLERDRDETSGRLQKQHATYEQEISKENSRAQELEAHKEEVASLKSRVREESLDILDVMRAPNALSPIFAKRLHELKIGLDRVKLPESAAREFFTELAQEEFCVCGRPIDDHVRDVIHSRAEQYLGSDDVILLNSMKTAIQDAVGESHETAEEQLRDKLHSLGEAMHDERDARNEVALLQRAAEQADPAVREASEEIKKLEAELAGIARNLDKYTNGDTAENTRDVNILAERVKAAEDDVAEITKTIILKRKRDVLRRILREAYQTARRGILDEVCDAANQRITELLPHNNIRIMRIEKCLVLDGKEGGSVGENLSVAYAFLASLFNRSEHQLPFIVDSPANSIDLANRSRIGPLIPQLTRQFIAFTISSERDQFVPNLQQACGGKVQFITLFRKADEQLIEDARTTPNHTETLDGIVVRGESFFNKFQVEEAA</sequence>
<evidence type="ECO:0008006" key="5">
    <source>
        <dbReference type="Google" id="ProtNLM"/>
    </source>
</evidence>
<evidence type="ECO:0000313" key="4">
    <source>
        <dbReference type="Proteomes" id="UP000017984"/>
    </source>
</evidence>
<evidence type="ECO:0000256" key="2">
    <source>
        <dbReference type="SAM" id="MobiDB-lite"/>
    </source>
</evidence>
<feature type="compositionally biased region" description="Basic and acidic residues" evidence="2">
    <location>
        <begin position="147"/>
        <end position="159"/>
    </location>
</feature>
<dbReference type="EMBL" id="AWQX01000218">
    <property type="protein sequence ID" value="EST26976.1"/>
    <property type="molecule type" value="Genomic_DNA"/>
</dbReference>
<keyword evidence="4" id="KW-1185">Reference proteome</keyword>
<dbReference type="AlphaFoldDB" id="V6K6D6"/>
<evidence type="ECO:0000313" key="3">
    <source>
        <dbReference type="EMBL" id="EST26976.1"/>
    </source>
</evidence>
<protein>
    <recommendedName>
        <fullName evidence="5">Rad50/SbcC-type AAA domain-containing protein</fullName>
    </recommendedName>
</protein>
<feature type="region of interest" description="Disordered" evidence="2">
    <location>
        <begin position="147"/>
        <end position="178"/>
    </location>
</feature>
<keyword evidence="1" id="KW-0175">Coiled coil</keyword>
<feature type="compositionally biased region" description="Basic and acidic residues" evidence="2">
    <location>
        <begin position="167"/>
        <end position="178"/>
    </location>
</feature>
<dbReference type="Gene3D" id="3.40.50.300">
    <property type="entry name" value="P-loop containing nucleotide triphosphate hydrolases"/>
    <property type="match status" value="2"/>
</dbReference>
<reference evidence="3 4" key="1">
    <citation type="journal article" date="2014" name="Genome Announc.">
        <title>Draft Genome Sequence of Streptomyces roseochromogenes subsp. oscitans DS 12.976, Producer of the Aminocoumarin Antibiotic Clorobiocin.</title>
        <authorList>
            <person name="Ruckert C."/>
            <person name="Kalinowski J."/>
            <person name="Heide L."/>
            <person name="Apel A.K."/>
        </authorList>
    </citation>
    <scope>NUCLEOTIDE SEQUENCE [LARGE SCALE GENOMIC DNA]</scope>
    <source>
        <strain evidence="3 4">DS 12.976</strain>
    </source>
</reference>
<organism evidence="3 4">
    <name type="scientific">Streptomyces roseochromogenus subsp. oscitans DS 12.976</name>
    <dbReference type="NCBI Taxonomy" id="1352936"/>
    <lineage>
        <taxon>Bacteria</taxon>
        <taxon>Bacillati</taxon>
        <taxon>Actinomycetota</taxon>
        <taxon>Actinomycetes</taxon>
        <taxon>Kitasatosporales</taxon>
        <taxon>Streptomycetaceae</taxon>
        <taxon>Streptomyces</taxon>
    </lineage>
</organism>
<accession>V6K6D6</accession>
<feature type="coiled-coil region" evidence="1">
    <location>
        <begin position="332"/>
        <end position="395"/>
    </location>
</feature>